<accession>F4W803</accession>
<gene>
    <name evidence="3" type="ORF">G5I_01580</name>
</gene>
<keyword evidence="2" id="KW-1133">Transmembrane helix</keyword>
<proteinExistence type="predicted"/>
<dbReference type="AlphaFoldDB" id="F4W803"/>
<feature type="region of interest" description="Disordered" evidence="1">
    <location>
        <begin position="128"/>
        <end position="154"/>
    </location>
</feature>
<protein>
    <recommendedName>
        <fullName evidence="5">Transmembrane protein</fullName>
    </recommendedName>
</protein>
<keyword evidence="2" id="KW-0812">Transmembrane</keyword>
<evidence type="ECO:0000313" key="3">
    <source>
        <dbReference type="EMBL" id="EGI69673.1"/>
    </source>
</evidence>
<dbReference type="InParanoid" id="F4W803"/>
<dbReference type="Proteomes" id="UP000007755">
    <property type="component" value="Unassembled WGS sequence"/>
</dbReference>
<evidence type="ECO:0000313" key="4">
    <source>
        <dbReference type="Proteomes" id="UP000007755"/>
    </source>
</evidence>
<evidence type="ECO:0008006" key="5">
    <source>
        <dbReference type="Google" id="ProtNLM"/>
    </source>
</evidence>
<organism evidence="4">
    <name type="scientific">Acromyrmex echinatior</name>
    <name type="common">Panamanian leafcutter ant</name>
    <name type="synonym">Acromyrmex octospinosus echinatior</name>
    <dbReference type="NCBI Taxonomy" id="103372"/>
    <lineage>
        <taxon>Eukaryota</taxon>
        <taxon>Metazoa</taxon>
        <taxon>Ecdysozoa</taxon>
        <taxon>Arthropoda</taxon>
        <taxon>Hexapoda</taxon>
        <taxon>Insecta</taxon>
        <taxon>Pterygota</taxon>
        <taxon>Neoptera</taxon>
        <taxon>Endopterygota</taxon>
        <taxon>Hymenoptera</taxon>
        <taxon>Apocrita</taxon>
        <taxon>Aculeata</taxon>
        <taxon>Formicoidea</taxon>
        <taxon>Formicidae</taxon>
        <taxon>Myrmicinae</taxon>
        <taxon>Acromyrmex</taxon>
    </lineage>
</organism>
<evidence type="ECO:0000256" key="2">
    <source>
        <dbReference type="SAM" id="Phobius"/>
    </source>
</evidence>
<name>F4W803_ACREC</name>
<keyword evidence="2" id="KW-0472">Membrane</keyword>
<keyword evidence="4" id="KW-1185">Reference proteome</keyword>
<sequence length="164" mass="18004">MYSRRTVEEVEAITMAGAVAQAAVTIVGIESSTRSAATRSERRGKRANDSELSSRVVAVLVFFSAALAYLVVAKLNNRNIASRKKEREIVGKSGFEFRDSERGLDEQQPLRSDRRLFPSALRATTLPIIGPPFHPSGPSRTFTRGGPEGSQWSPDFDIVALPRE</sequence>
<evidence type="ECO:0000256" key="1">
    <source>
        <dbReference type="SAM" id="MobiDB-lite"/>
    </source>
</evidence>
<dbReference type="EMBL" id="GL887888">
    <property type="protein sequence ID" value="EGI69673.1"/>
    <property type="molecule type" value="Genomic_DNA"/>
</dbReference>
<reference evidence="3" key="1">
    <citation type="submission" date="2011-02" db="EMBL/GenBank/DDBJ databases">
        <title>The genome of the leaf-cutting ant Acromyrmex echinatior suggests key adaptations to social evolution and fungus farming.</title>
        <authorList>
            <person name="Nygaard S."/>
            <person name="Zhang G."/>
        </authorList>
    </citation>
    <scope>NUCLEOTIDE SEQUENCE</scope>
</reference>
<feature type="transmembrane region" description="Helical" evidence="2">
    <location>
        <begin position="52"/>
        <end position="72"/>
    </location>
</feature>